<dbReference type="CDD" id="cd20760">
    <property type="entry name" value="capping_2-OMTase_Mimiviridae"/>
    <property type="match status" value="1"/>
</dbReference>
<dbReference type="EMBL" id="MN739695">
    <property type="protein sequence ID" value="QHT21603.1"/>
    <property type="molecule type" value="Genomic_DNA"/>
</dbReference>
<organism evidence="1">
    <name type="scientific">viral metagenome</name>
    <dbReference type="NCBI Taxonomy" id="1070528"/>
    <lineage>
        <taxon>unclassified sequences</taxon>
        <taxon>metagenomes</taxon>
        <taxon>organismal metagenomes</taxon>
    </lineage>
</organism>
<dbReference type="InterPro" id="IPR029063">
    <property type="entry name" value="SAM-dependent_MTases_sf"/>
</dbReference>
<sequence length="409" mass="49910">MNKFFRYFPKNYPELDWEKTDKHRWSKCHSGQRKLFFSELEFLTRCGKYYKFDECCVLYVGAAPGTHTNLLIKMFPDLHWVLYDPNQFDINQKYINKNVDIHTGYDGFFTDDKIQDVLNNKFVKNRKILFICDMRLDTKQEQILKELIDQQRWIIKMGASMWSLKMRVPYNFDEITEYDMSDIKDKIYEYDSFKIKPGYLLYLYGNIVTQLYAKPYSTEMRLIGKIKKNGKYKFKLWHNKTYESNCLYFNEVDRYNDFIYDKSNLVPEHLLEYTNNYEHVGEYYIVKKYLKIFKDENDFPATIKAMYKINNELRQLTHRDFYTCINWTIKDEIKDIKKLNKTKNDIDKIIKDYKEYYEKYKKYIIEQKKVLEKTKKTNPILEQKEYDEQIEKVSKIIDYIDNISSFSLE</sequence>
<dbReference type="Gene3D" id="3.40.50.150">
    <property type="entry name" value="Vaccinia Virus protein VP39"/>
    <property type="match status" value="1"/>
</dbReference>
<dbReference type="GO" id="GO:0006370">
    <property type="term" value="P:7-methylguanosine mRNA capping"/>
    <property type="evidence" value="ECO:0007669"/>
    <property type="project" value="InterPro"/>
</dbReference>
<dbReference type="SUPFAM" id="SSF53335">
    <property type="entry name" value="S-adenosyl-L-methionine-dependent methyltransferases"/>
    <property type="match status" value="1"/>
</dbReference>
<proteinExistence type="predicted"/>
<dbReference type="AlphaFoldDB" id="A0A6C0DZ61"/>
<evidence type="ECO:0000313" key="1">
    <source>
        <dbReference type="EMBL" id="QHT21603.1"/>
    </source>
</evidence>
<dbReference type="GO" id="GO:0004483">
    <property type="term" value="F:methyltransferase cap1 activity"/>
    <property type="evidence" value="ECO:0007669"/>
    <property type="project" value="InterPro"/>
</dbReference>
<reference evidence="1" key="1">
    <citation type="journal article" date="2020" name="Nature">
        <title>Giant virus diversity and host interactions through global metagenomics.</title>
        <authorList>
            <person name="Schulz F."/>
            <person name="Roux S."/>
            <person name="Paez-Espino D."/>
            <person name="Jungbluth S."/>
            <person name="Walsh D.A."/>
            <person name="Denef V.J."/>
            <person name="McMahon K.D."/>
            <person name="Konstantinidis K.T."/>
            <person name="Eloe-Fadrosh E.A."/>
            <person name="Kyrpides N.C."/>
            <person name="Woyke T."/>
        </authorList>
    </citation>
    <scope>NUCLEOTIDE SEQUENCE</scope>
    <source>
        <strain evidence="1">GVMAG-M-3300023179-103</strain>
    </source>
</reference>
<accession>A0A6C0DZ61</accession>
<protein>
    <submittedName>
        <fullName evidence="1">Uncharacterized protein</fullName>
    </submittedName>
</protein>
<dbReference type="PROSITE" id="PS51612">
    <property type="entry name" value="SAM_MT_2O_PK"/>
    <property type="match status" value="1"/>
</dbReference>
<name>A0A6C0DZ61_9ZZZZ</name>
<dbReference type="InterPro" id="IPR025804">
    <property type="entry name" value="Pox/kineto_cap_MeTfrase"/>
</dbReference>